<dbReference type="AlphaFoldDB" id="A0A7L4ZU24"/>
<sequence>MTWSNTMRWGGAALLLTATALLAYATPRTETGQLLGLLGLATLGYGLLLRGQVSLRAGLVLAVVLRLLWLPARPALSDDFHRFRWDGVLVAAGQSPFQHRPDEFQPGGGKVVAPPSLTRQLYQQLNSPHYYSVYPPVCQAVFGLGAALYPASETGFLLVLRAVLCLAELGTAVLLLRLLRHWQWPPERALWYLLHPMVVVEMVGNLHFEAVLIAGVLLALWLLVTRRLVGAATALGVAVATKLLPLLVLPLLLRRLGWVRALLVGLSLLLAVVALFLPFASLELAQNIGRSLDLYFHSFEFNASFYYLLRQLGYWLTGYNQIARIGTALAMLAGVGTLVFAWAERRPTLSTLPHATLLVLTGYYLLATTVHPWYLAPLVALSCFTGWRYPAVWAALAALSYATYRTPAYHEDLRLTALEYAGVAVAMWLDYRNHRPAAPRATLPIDPLG</sequence>
<dbReference type="Pfam" id="PF26314">
    <property type="entry name" value="MptA_B_family"/>
    <property type="match status" value="1"/>
</dbReference>
<dbReference type="EMBL" id="VTWU01000001">
    <property type="protein sequence ID" value="KAA9339593.1"/>
    <property type="molecule type" value="Genomic_DNA"/>
</dbReference>
<dbReference type="Proteomes" id="UP000326380">
    <property type="component" value="Unassembled WGS sequence"/>
</dbReference>
<reference evidence="1 2" key="1">
    <citation type="submission" date="2019-09" db="EMBL/GenBank/DDBJ databases">
        <title>Genome sequence of Hymenobacter sp. M3.</title>
        <authorList>
            <person name="Srinivasan S."/>
        </authorList>
    </citation>
    <scope>NUCLEOTIDE SEQUENCE [LARGE SCALE GENOMIC DNA]</scope>
    <source>
        <strain evidence="1 2">M3</strain>
    </source>
</reference>
<accession>A0A7L4ZU24</accession>
<gene>
    <name evidence="1" type="ORF">F0P96_02990</name>
</gene>
<comment type="caution">
    <text evidence="1">The sequence shown here is derived from an EMBL/GenBank/DDBJ whole genome shotgun (WGS) entry which is preliminary data.</text>
</comment>
<keyword evidence="2" id="KW-1185">Reference proteome</keyword>
<name>A0A7L4ZU24_9BACT</name>
<protein>
    <submittedName>
        <fullName evidence="1">Uncharacterized protein</fullName>
    </submittedName>
</protein>
<evidence type="ECO:0000313" key="2">
    <source>
        <dbReference type="Proteomes" id="UP000326380"/>
    </source>
</evidence>
<proteinExistence type="predicted"/>
<evidence type="ECO:0000313" key="1">
    <source>
        <dbReference type="EMBL" id="KAA9339593.1"/>
    </source>
</evidence>
<organism evidence="1 2">
    <name type="scientific">Hymenobacter busanensis</name>
    <dbReference type="NCBI Taxonomy" id="2607656"/>
    <lineage>
        <taxon>Bacteria</taxon>
        <taxon>Pseudomonadati</taxon>
        <taxon>Bacteroidota</taxon>
        <taxon>Cytophagia</taxon>
        <taxon>Cytophagales</taxon>
        <taxon>Hymenobacteraceae</taxon>
        <taxon>Hymenobacter</taxon>
    </lineage>
</organism>
<dbReference type="RefSeq" id="WP_151077241.1">
    <property type="nucleotide sequence ID" value="NZ_CP047647.1"/>
</dbReference>